<reference evidence="6 7" key="1">
    <citation type="submission" date="2019-02" db="EMBL/GenBank/DDBJ databases">
        <authorList>
            <person name="Manzano-Marin A."/>
            <person name="Manzano-Marin A."/>
        </authorList>
    </citation>
    <scope>NUCLEOTIDE SEQUENCE [LARGE SCALE GENOMIC DNA]</scope>
    <source>
        <strain evidence="6 7">ErCikochiana</strain>
    </source>
</reference>
<dbReference type="SUPFAM" id="SSF103025">
    <property type="entry name" value="Folate-binding domain"/>
    <property type="match status" value="1"/>
</dbReference>
<feature type="binding site" evidence="4">
    <location>
        <position position="27"/>
    </location>
    <ligand>
        <name>folate</name>
        <dbReference type="ChEBI" id="CHEBI:62501"/>
    </ligand>
</feature>
<dbReference type="EMBL" id="LR217715">
    <property type="protein sequence ID" value="VFP83245.1"/>
    <property type="molecule type" value="Genomic_DNA"/>
</dbReference>
<dbReference type="OrthoDB" id="9796287at2"/>
<comment type="subcellular location">
    <subcellularLocation>
        <location evidence="4">Cytoplasm</location>
    </subcellularLocation>
</comment>
<dbReference type="InterPro" id="IPR029043">
    <property type="entry name" value="GcvT/YgfZ_C"/>
</dbReference>
<dbReference type="Gene3D" id="2.40.30.160">
    <property type="match status" value="1"/>
</dbReference>
<dbReference type="NCBIfam" id="NF007110">
    <property type="entry name" value="PRK09559.1"/>
    <property type="match status" value="1"/>
</dbReference>
<dbReference type="HAMAP" id="MF_01175">
    <property type="entry name" value="tRNA_modifying_YgfZ"/>
    <property type="match status" value="1"/>
</dbReference>
<dbReference type="GO" id="GO:0009451">
    <property type="term" value="P:RNA modification"/>
    <property type="evidence" value="ECO:0007669"/>
    <property type="project" value="InterPro"/>
</dbReference>
<keyword evidence="1 4" id="KW-0963">Cytoplasm</keyword>
<dbReference type="GO" id="GO:0008033">
    <property type="term" value="P:tRNA processing"/>
    <property type="evidence" value="ECO:0007669"/>
    <property type="project" value="UniProtKB-UniRule"/>
</dbReference>
<proteinExistence type="inferred from homology"/>
<dbReference type="RefSeq" id="WP_157988597.1">
    <property type="nucleotide sequence ID" value="NZ_LR217715.1"/>
</dbReference>
<comment type="similarity">
    <text evidence="4">Belongs to the tRNA-modifying YgfZ family.</text>
</comment>
<dbReference type="AlphaFoldDB" id="A0A451DAE6"/>
<dbReference type="Gene3D" id="3.30.70.1400">
    <property type="entry name" value="Aminomethyltransferase beta-barrel domains"/>
    <property type="match status" value="1"/>
</dbReference>
<dbReference type="Pfam" id="PF21130">
    <property type="entry name" value="YgfZ_barrel"/>
    <property type="match status" value="1"/>
</dbReference>
<dbReference type="NCBIfam" id="TIGR03317">
    <property type="entry name" value="ygfZ_signature"/>
    <property type="match status" value="1"/>
</dbReference>
<gene>
    <name evidence="6" type="primary">ygfZ</name>
    <name evidence="6" type="ORF">ERCIKOCA2762_487</name>
</gene>
<accession>A0A451DAE6</accession>
<protein>
    <recommendedName>
        <fullName evidence="4">tRNA-modifying protein YgfZ</fullName>
    </recommendedName>
</protein>
<evidence type="ECO:0000256" key="2">
    <source>
        <dbReference type="ARBA" id="ARBA00022694"/>
    </source>
</evidence>
<evidence type="ECO:0000313" key="6">
    <source>
        <dbReference type="EMBL" id="VFP83245.1"/>
    </source>
</evidence>
<dbReference type="InterPro" id="IPR017703">
    <property type="entry name" value="YgfZ/GCV_T_CS"/>
</dbReference>
<feature type="domain" description="tRNA-modifying protein YgfZ-like beta-barrel" evidence="5">
    <location>
        <begin position="244"/>
        <end position="312"/>
    </location>
</feature>
<dbReference type="InterPro" id="IPR045179">
    <property type="entry name" value="YgfZ/GcvT"/>
</dbReference>
<organism evidence="6 7">
    <name type="scientific">Candidatus Erwinia haradaeae</name>
    <dbReference type="NCBI Taxonomy" id="1922217"/>
    <lineage>
        <taxon>Bacteria</taxon>
        <taxon>Pseudomonadati</taxon>
        <taxon>Pseudomonadota</taxon>
        <taxon>Gammaproteobacteria</taxon>
        <taxon>Enterobacterales</taxon>
        <taxon>Erwiniaceae</taxon>
        <taxon>Erwinia</taxon>
    </lineage>
</organism>
<evidence type="ECO:0000256" key="3">
    <source>
        <dbReference type="ARBA" id="ARBA00022954"/>
    </source>
</evidence>
<evidence type="ECO:0000259" key="5">
    <source>
        <dbReference type="Pfam" id="PF21130"/>
    </source>
</evidence>
<dbReference type="PANTHER" id="PTHR22602">
    <property type="entry name" value="TRANSFERASE CAF17, MITOCHONDRIAL-RELATED"/>
    <property type="match status" value="1"/>
</dbReference>
<dbReference type="InterPro" id="IPR048451">
    <property type="entry name" value="YgfZ_barrel"/>
</dbReference>
<dbReference type="GO" id="GO:0005542">
    <property type="term" value="F:folic acid binding"/>
    <property type="evidence" value="ECO:0007669"/>
    <property type="project" value="UniProtKB-UniRule"/>
</dbReference>
<comment type="function">
    <text evidence="4">Folate-binding protein involved in regulating the level of ATP-DnaA and in the modification of some tRNAs. It is probably a key factor in regulatory networks that act via tRNA modification, such as initiation of chromosomal replication.</text>
</comment>
<evidence type="ECO:0000256" key="1">
    <source>
        <dbReference type="ARBA" id="ARBA00022490"/>
    </source>
</evidence>
<keyword evidence="2 4" id="KW-0819">tRNA processing</keyword>
<dbReference type="Gene3D" id="3.30.70.1630">
    <property type="match status" value="1"/>
</dbReference>
<evidence type="ECO:0000256" key="4">
    <source>
        <dbReference type="HAMAP-Rule" id="MF_01175"/>
    </source>
</evidence>
<dbReference type="InterPro" id="IPR023758">
    <property type="entry name" value="tRNA-modifying_YgfZ"/>
</dbReference>
<dbReference type="GO" id="GO:0016226">
    <property type="term" value="P:iron-sulfur cluster assembly"/>
    <property type="evidence" value="ECO:0007669"/>
    <property type="project" value="TreeGrafter"/>
</dbReference>
<dbReference type="PANTHER" id="PTHR22602:SF0">
    <property type="entry name" value="TRANSFERASE CAF17, MITOCHONDRIAL-RELATED"/>
    <property type="match status" value="1"/>
</dbReference>
<dbReference type="SUPFAM" id="SSF101790">
    <property type="entry name" value="Aminomethyltransferase beta-barrel domain"/>
    <property type="match status" value="1"/>
</dbReference>
<name>A0A451DAE6_9GAMM</name>
<evidence type="ECO:0000313" key="7">
    <source>
        <dbReference type="Proteomes" id="UP000294368"/>
    </source>
</evidence>
<dbReference type="Proteomes" id="UP000294368">
    <property type="component" value="Chromosome"/>
</dbReference>
<feature type="binding site" evidence="4">
    <location>
        <position position="189"/>
    </location>
    <ligand>
        <name>folate</name>
        <dbReference type="ChEBI" id="CHEBI:62501"/>
    </ligand>
</feature>
<sequence>MPILPFPSQPLIESDRLPLTLVSLDTWALVDVGGDDRLRYLQGQITVDVIKLFPTHHNFAAHCNSSGKMWSNICLFHRGDHLTYIERRSVRNKQITELKKYAIFSKVTLSVDDHSILLGLVGAHARNALAQCFNILPNATSPVIQEESSTLLWFATPTERFILIVTPDNAAIIIKMFQNHAQLNDSKQWMLLDIEAGLPIIETETSGQFIPQATNLQALNAINFKKGCYIGQEIVARSTLRNTNQRALYALSGTSQIIPKINDKLEIKIRNQWRKTGTICAVCQIESSKIWVQAVLNKNLITHNHMLRVCGDAKSQLKIQKLPYTIYSA</sequence>
<keyword evidence="3 4" id="KW-0290">Folate-binding</keyword>
<dbReference type="GO" id="GO:0005737">
    <property type="term" value="C:cytoplasm"/>
    <property type="evidence" value="ECO:0007669"/>
    <property type="project" value="UniProtKB-SubCell"/>
</dbReference>